<feature type="transmembrane region" description="Helical" evidence="1">
    <location>
        <begin position="91"/>
        <end position="112"/>
    </location>
</feature>
<reference evidence="2 3" key="1">
    <citation type="journal article" date="2012" name="Science">
        <title>Ecological populations of bacteria act as socially cohesive units of antibiotic production and resistance.</title>
        <authorList>
            <person name="Cordero O.X."/>
            <person name="Wildschutte H."/>
            <person name="Kirkup B."/>
            <person name="Proehl S."/>
            <person name="Ngo L."/>
            <person name="Hussain F."/>
            <person name="Le Roux F."/>
            <person name="Mincer T."/>
            <person name="Polz M.F."/>
        </authorList>
    </citation>
    <scope>NUCLEOTIDE SEQUENCE [LARGE SCALE GENOMIC DNA]</scope>
    <source>
        <strain evidence="2 3">FF-454</strain>
    </source>
</reference>
<keyword evidence="1" id="KW-1133">Transmembrane helix</keyword>
<dbReference type="InterPro" id="IPR046513">
    <property type="entry name" value="DUF6691"/>
</dbReference>
<protein>
    <submittedName>
        <fullName evidence="2">Transporter</fullName>
    </submittedName>
</protein>
<organism evidence="2 3">
    <name type="scientific">Enterovibrio norvegicus FF-454</name>
    <dbReference type="NCBI Taxonomy" id="1185651"/>
    <lineage>
        <taxon>Bacteria</taxon>
        <taxon>Pseudomonadati</taxon>
        <taxon>Pseudomonadota</taxon>
        <taxon>Gammaproteobacteria</taxon>
        <taxon>Vibrionales</taxon>
        <taxon>Vibrionaceae</taxon>
        <taxon>Enterovibrio</taxon>
    </lineage>
</organism>
<evidence type="ECO:0000313" key="2">
    <source>
        <dbReference type="EMBL" id="OEE60844.1"/>
    </source>
</evidence>
<sequence length="148" mass="15781">MFFRAIALLAGLLFGLGMMISGMVNPTNVIGFLDIFGQWNPSLAFVMGGALLVFMPGYFLLIRRQPKPMLAETFCLSDNQSLDKRLVSGSALFGIGWGLAGICPGPAITLLGSGSGSVALFFLSMLAGMYLVNIVDDKRAALDISPQR</sequence>
<feature type="transmembrane region" description="Helical" evidence="1">
    <location>
        <begin position="42"/>
        <end position="61"/>
    </location>
</feature>
<evidence type="ECO:0000256" key="1">
    <source>
        <dbReference type="SAM" id="Phobius"/>
    </source>
</evidence>
<dbReference type="AlphaFoldDB" id="A0A1E5C5Q0"/>
<dbReference type="Pfam" id="PF20398">
    <property type="entry name" value="DUF6691"/>
    <property type="match status" value="1"/>
</dbReference>
<dbReference type="EMBL" id="AJWN02000058">
    <property type="protein sequence ID" value="OEE60844.1"/>
    <property type="molecule type" value="Genomic_DNA"/>
</dbReference>
<feature type="transmembrane region" description="Helical" evidence="1">
    <location>
        <begin position="118"/>
        <end position="135"/>
    </location>
</feature>
<keyword evidence="1" id="KW-0472">Membrane</keyword>
<dbReference type="RefSeq" id="WP_016959160.1">
    <property type="nucleotide sequence ID" value="NZ_AJWN02000058.1"/>
</dbReference>
<keyword evidence="1" id="KW-0812">Transmembrane</keyword>
<evidence type="ECO:0000313" key="3">
    <source>
        <dbReference type="Proteomes" id="UP000095039"/>
    </source>
</evidence>
<gene>
    <name evidence="2" type="ORF">A1OK_09905</name>
</gene>
<comment type="caution">
    <text evidence="2">The sequence shown here is derived from an EMBL/GenBank/DDBJ whole genome shotgun (WGS) entry which is preliminary data.</text>
</comment>
<dbReference type="Proteomes" id="UP000095039">
    <property type="component" value="Unassembled WGS sequence"/>
</dbReference>
<proteinExistence type="predicted"/>
<name>A0A1E5C5Q0_9GAMM</name>
<accession>A0A1E5C5Q0</accession>
<keyword evidence="3" id="KW-1185">Reference proteome</keyword>